<evidence type="ECO:0000313" key="2">
    <source>
        <dbReference type="Proteomes" id="UP000247647"/>
    </source>
</evidence>
<proteinExistence type="predicted"/>
<name>A0A318YYP1_ASPNB</name>
<evidence type="ECO:0000313" key="1">
    <source>
        <dbReference type="EMBL" id="PYH32968.1"/>
    </source>
</evidence>
<dbReference type="EMBL" id="KZ821465">
    <property type="protein sequence ID" value="PYH32968.1"/>
    <property type="molecule type" value="Genomic_DNA"/>
</dbReference>
<dbReference type="OrthoDB" id="5427059at2759"/>
<protein>
    <submittedName>
        <fullName evidence="1">Uncharacterized protein</fullName>
    </submittedName>
</protein>
<dbReference type="AlphaFoldDB" id="A0A318YYP1"/>
<reference evidence="1" key="1">
    <citation type="submission" date="2016-12" db="EMBL/GenBank/DDBJ databases">
        <title>The genomes of Aspergillus section Nigri reveals drivers in fungal speciation.</title>
        <authorList>
            <consortium name="DOE Joint Genome Institute"/>
            <person name="Vesth T.C."/>
            <person name="Nybo J."/>
            <person name="Theobald S."/>
            <person name="Brandl J."/>
            <person name="Frisvad J.C."/>
            <person name="Nielsen K.F."/>
            <person name="Lyhne E.K."/>
            <person name="Kogle M.E."/>
            <person name="Kuo A."/>
            <person name="Riley R."/>
            <person name="Clum A."/>
            <person name="Nolan M."/>
            <person name="Lipzen A."/>
            <person name="Salamov A."/>
            <person name="Henrissat B."/>
            <person name="Wiebenga A."/>
            <person name="De Vries R.P."/>
            <person name="Grigoriev I.V."/>
            <person name="Mortensen U.H."/>
            <person name="Andersen M.R."/>
            <person name="Baker S.E."/>
        </authorList>
    </citation>
    <scope>NUCLEOTIDE SEQUENCE [LARGE SCALE GENOMIC DNA]</scope>
    <source>
        <strain evidence="1">CBS 115656</strain>
    </source>
</reference>
<dbReference type="RefSeq" id="XP_025478446.1">
    <property type="nucleotide sequence ID" value="XM_025627916.1"/>
</dbReference>
<organism evidence="1 2">
    <name type="scientific">Aspergillus neoniger (strain CBS 115656)</name>
    <dbReference type="NCBI Taxonomy" id="1448310"/>
    <lineage>
        <taxon>Eukaryota</taxon>
        <taxon>Fungi</taxon>
        <taxon>Dikarya</taxon>
        <taxon>Ascomycota</taxon>
        <taxon>Pezizomycotina</taxon>
        <taxon>Eurotiomycetes</taxon>
        <taxon>Eurotiomycetidae</taxon>
        <taxon>Eurotiales</taxon>
        <taxon>Aspergillaceae</taxon>
        <taxon>Aspergillus</taxon>
        <taxon>Aspergillus subgen. Circumdati</taxon>
    </lineage>
</organism>
<sequence length="389" mass="45705">MAQGSGRPLEELPVELLQAILAAAPDIKTLEAAVMTGPCLYNAFKGAEEFIVRSVVLRQFDADLLHDVLATHASSKIQDWSIDQAEKFLTPYFARDQHHFVDSMEWKLSQARSIGRFDRSVQYFVDRLAPKALSLYTFWKGMMTQGVPPTKLERNRFSRSLYRFETFCNLYPSWKYALRSDTGKLYIDNFAPWENEQLVCVSESLYTNFILPELTLRKQILVFSNPKLSSNWLEPIPQKPSWIFQSYIEAYAESHLFRGLTHIRRFALEKDTDLQQIAQVVPGTRVDGMGVDSFINDMTRLLGRDESPDLEHFSAEDEEKYIPRPWFRDPDSGPEDIWRWANLWSQRKHFFAARSAQDLREWLFVMWDRWRIDELRVLNKWRPLPYGDW</sequence>
<dbReference type="Proteomes" id="UP000247647">
    <property type="component" value="Unassembled WGS sequence"/>
</dbReference>
<keyword evidence="2" id="KW-1185">Reference proteome</keyword>
<gene>
    <name evidence="1" type="ORF">BO87DRAFT_439055</name>
</gene>
<accession>A0A318YYP1</accession>
<dbReference type="GeneID" id="37130372"/>